<evidence type="ECO:0000313" key="2">
    <source>
        <dbReference type="EMBL" id="KAK9042522.1"/>
    </source>
</evidence>
<feature type="region of interest" description="Disordered" evidence="1">
    <location>
        <begin position="51"/>
        <end position="76"/>
    </location>
</feature>
<dbReference type="PANTHER" id="PTHR35218">
    <property type="entry name" value="RNASE H DOMAIN-CONTAINING PROTEIN"/>
    <property type="match status" value="1"/>
</dbReference>
<keyword evidence="3" id="KW-1185">Reference proteome</keyword>
<accession>A0ABR2TYH5</accession>
<reference evidence="2 3" key="1">
    <citation type="journal article" date="2024" name="G3 (Bethesda)">
        <title>Genome assembly of Hibiscus sabdariffa L. provides insights into metabolisms of medicinal natural products.</title>
        <authorList>
            <person name="Kim T."/>
        </authorList>
    </citation>
    <scope>NUCLEOTIDE SEQUENCE [LARGE SCALE GENOMIC DNA]</scope>
    <source>
        <strain evidence="2">TK-2024</strain>
        <tissue evidence="2">Old leaves</tissue>
    </source>
</reference>
<comment type="caution">
    <text evidence="2">The sequence shown here is derived from an EMBL/GenBank/DDBJ whole genome shotgun (WGS) entry which is preliminary data.</text>
</comment>
<feature type="region of interest" description="Disordered" evidence="1">
    <location>
        <begin position="1"/>
        <end position="23"/>
    </location>
</feature>
<evidence type="ECO:0000313" key="3">
    <source>
        <dbReference type="Proteomes" id="UP001396334"/>
    </source>
</evidence>
<organism evidence="2 3">
    <name type="scientific">Hibiscus sabdariffa</name>
    <name type="common">roselle</name>
    <dbReference type="NCBI Taxonomy" id="183260"/>
    <lineage>
        <taxon>Eukaryota</taxon>
        <taxon>Viridiplantae</taxon>
        <taxon>Streptophyta</taxon>
        <taxon>Embryophyta</taxon>
        <taxon>Tracheophyta</taxon>
        <taxon>Spermatophyta</taxon>
        <taxon>Magnoliopsida</taxon>
        <taxon>eudicotyledons</taxon>
        <taxon>Gunneridae</taxon>
        <taxon>Pentapetalae</taxon>
        <taxon>rosids</taxon>
        <taxon>malvids</taxon>
        <taxon>Malvales</taxon>
        <taxon>Malvaceae</taxon>
        <taxon>Malvoideae</taxon>
        <taxon>Hibiscus</taxon>
    </lineage>
</organism>
<name>A0ABR2TYH5_9ROSI</name>
<protein>
    <submittedName>
        <fullName evidence="2">Uncharacterized protein</fullName>
    </submittedName>
</protein>
<feature type="compositionally biased region" description="Acidic residues" evidence="1">
    <location>
        <begin position="9"/>
        <end position="21"/>
    </location>
</feature>
<dbReference type="PANTHER" id="PTHR35218:SF9">
    <property type="entry name" value="ENDONUCLEASE_EXONUCLEASE_PHOSPHATASE DOMAIN-CONTAINING PROTEIN"/>
    <property type="match status" value="1"/>
</dbReference>
<evidence type="ECO:0000256" key="1">
    <source>
        <dbReference type="SAM" id="MobiDB-lite"/>
    </source>
</evidence>
<gene>
    <name evidence="2" type="ORF">V6N11_017591</name>
</gene>
<dbReference type="Proteomes" id="UP001396334">
    <property type="component" value="Unassembled WGS sequence"/>
</dbReference>
<proteinExistence type="predicted"/>
<feature type="compositionally biased region" description="Basic and acidic residues" evidence="1">
    <location>
        <begin position="63"/>
        <end position="76"/>
    </location>
</feature>
<sequence length="457" mass="50982">MKKVRSYVDVEENSDGVDMDVDQVSVADGKMREGDVRIPSLASEQVHHVVSQEGDGASYASEFPKKNPQEKDSDELHTDLCSETNLYGEWMMVQQRRRGSSNMPRLNPAENRGKSVMAEANGNMGNMRARVVQSQREGHVADATVDLGVTGGGGGAGSHPFRRQFQSFMHECKPRVVALMEPRVNGRIADHIIALLGFSNSFQVETNGFRGGIWILWEDLVQLEVTHIANQFVNMLVEDSEFKGKVQIMAVYACPTVAIRKHLWHHLLQLRPTEWCRRNCISALRRADDSWATAPSELTSIALKFYRNLFTSEGNITDSYSTRGLFPHVNRVALEHDYDPMSDIEVHGIDSWSVMAKVRGGYVEHVVGLQHVTFAAGNDSIGSHRVRRDDHGSWNPPPEGWWKLNKDGAGGKGGGFMTCGGVIHDENEVLNRLFLNLTVRRLSKCCVLDLRLSMGAL</sequence>
<dbReference type="EMBL" id="JBBPBN010000004">
    <property type="protein sequence ID" value="KAK9042522.1"/>
    <property type="molecule type" value="Genomic_DNA"/>
</dbReference>